<reference evidence="7 8" key="1">
    <citation type="journal article" date="2015" name="Nature">
        <title>rRNA introns, odd ribosomes, and small enigmatic genomes across a large radiation of phyla.</title>
        <authorList>
            <person name="Brown C.T."/>
            <person name="Hug L.A."/>
            <person name="Thomas B.C."/>
            <person name="Sharon I."/>
            <person name="Castelle C.J."/>
            <person name="Singh A."/>
            <person name="Wilkins M.J."/>
            <person name="Williams K.H."/>
            <person name="Banfield J.F."/>
        </authorList>
    </citation>
    <scope>NUCLEOTIDE SEQUENCE [LARGE SCALE GENOMIC DNA]</scope>
</reference>
<evidence type="ECO:0000313" key="8">
    <source>
        <dbReference type="Proteomes" id="UP000034873"/>
    </source>
</evidence>
<evidence type="ECO:0000259" key="6">
    <source>
        <dbReference type="Pfam" id="PF04932"/>
    </source>
</evidence>
<feature type="transmembrane region" description="Helical" evidence="5">
    <location>
        <begin position="347"/>
        <end position="366"/>
    </location>
</feature>
<feature type="transmembrane region" description="Helical" evidence="5">
    <location>
        <begin position="231"/>
        <end position="249"/>
    </location>
</feature>
<gene>
    <name evidence="7" type="ORF">UX73_C0019G0002</name>
</gene>
<feature type="transmembrane region" description="Helical" evidence="5">
    <location>
        <begin position="58"/>
        <end position="77"/>
    </location>
</feature>
<name>A0A0G1T8U0_UNCKA</name>
<feature type="transmembrane region" description="Helical" evidence="5">
    <location>
        <begin position="89"/>
        <end position="106"/>
    </location>
</feature>
<keyword evidence="3 5" id="KW-1133">Transmembrane helix</keyword>
<feature type="transmembrane region" description="Helical" evidence="5">
    <location>
        <begin position="29"/>
        <end position="49"/>
    </location>
</feature>
<proteinExistence type="predicted"/>
<feature type="transmembrane region" description="Helical" evidence="5">
    <location>
        <begin position="192"/>
        <end position="211"/>
    </location>
</feature>
<protein>
    <submittedName>
        <fullName evidence="7">O-antigen polymerase</fullName>
    </submittedName>
</protein>
<evidence type="ECO:0000256" key="1">
    <source>
        <dbReference type="ARBA" id="ARBA00004141"/>
    </source>
</evidence>
<evidence type="ECO:0000256" key="4">
    <source>
        <dbReference type="ARBA" id="ARBA00023136"/>
    </source>
</evidence>
<evidence type="ECO:0000256" key="5">
    <source>
        <dbReference type="SAM" id="Phobius"/>
    </source>
</evidence>
<dbReference type="Proteomes" id="UP000034873">
    <property type="component" value="Unassembled WGS sequence"/>
</dbReference>
<keyword evidence="4 5" id="KW-0472">Membrane</keyword>
<dbReference type="EMBL" id="LCNH01000019">
    <property type="protein sequence ID" value="KKU50608.1"/>
    <property type="molecule type" value="Genomic_DNA"/>
</dbReference>
<feature type="transmembrane region" description="Helical" evidence="5">
    <location>
        <begin position="320"/>
        <end position="341"/>
    </location>
</feature>
<dbReference type="STRING" id="1619122.UX73_C0019G0002"/>
<evidence type="ECO:0000256" key="3">
    <source>
        <dbReference type="ARBA" id="ARBA00022989"/>
    </source>
</evidence>
<organism evidence="7 8">
    <name type="scientific">candidate division WWE3 bacterium GW2011_GWC1_47_10</name>
    <dbReference type="NCBI Taxonomy" id="1619122"/>
    <lineage>
        <taxon>Bacteria</taxon>
        <taxon>Katanobacteria</taxon>
    </lineage>
</organism>
<dbReference type="Pfam" id="PF04932">
    <property type="entry name" value="Wzy_C"/>
    <property type="match status" value="1"/>
</dbReference>
<dbReference type="PANTHER" id="PTHR37422:SF23">
    <property type="entry name" value="TEICHURONIC ACID BIOSYNTHESIS PROTEIN TUAE"/>
    <property type="match status" value="1"/>
</dbReference>
<dbReference type="InterPro" id="IPR007016">
    <property type="entry name" value="O-antigen_ligase-rel_domated"/>
</dbReference>
<dbReference type="AlphaFoldDB" id="A0A0G1T8U0"/>
<evidence type="ECO:0000313" key="7">
    <source>
        <dbReference type="EMBL" id="KKU50608.1"/>
    </source>
</evidence>
<evidence type="ECO:0000256" key="2">
    <source>
        <dbReference type="ARBA" id="ARBA00022692"/>
    </source>
</evidence>
<comment type="subcellular location">
    <subcellularLocation>
        <location evidence="1">Membrane</location>
        <topology evidence="1">Multi-pass membrane protein</topology>
    </subcellularLocation>
</comment>
<feature type="domain" description="O-antigen ligase-related" evidence="6">
    <location>
        <begin position="198"/>
        <end position="336"/>
    </location>
</feature>
<comment type="caution">
    <text evidence="7">The sequence shown here is derived from an EMBL/GenBank/DDBJ whole genome shotgun (WGS) entry which is preliminary data.</text>
</comment>
<dbReference type="PANTHER" id="PTHR37422">
    <property type="entry name" value="TEICHURONIC ACID BIOSYNTHESIS PROTEIN TUAE"/>
    <property type="match status" value="1"/>
</dbReference>
<keyword evidence="2 5" id="KW-0812">Transmembrane</keyword>
<feature type="transmembrane region" description="Helical" evidence="5">
    <location>
        <begin position="118"/>
        <end position="140"/>
    </location>
</feature>
<accession>A0A0G1T8U0</accession>
<dbReference type="InterPro" id="IPR051533">
    <property type="entry name" value="WaaL-like"/>
</dbReference>
<sequence length="395" mass="42615">MLKYGFYACVFLLSLGQFAVIGRTGLGTMSVSDLAVAAFALAGCAYFLARKRAAVPKYLLAFFVFAFVAMLSLGFNFHKLAFEDFGVAFLYLARFIVYLLGGVVLYNMLRTKMMAPSAILAAFGASAIFVAVVGFIQLVVLPDYSVLDLALGFDPHKNRLGSTFFDPNFTAGYLALVVSLLLGSIRGKKSGAALKLVLALAVLTIAVFLTFSRSGWLMLGVVVFVFGMLRYRWMLLAALLIAFLAYFAVPRVQTRITGATDPADSARFRLISWKNTALVASDNLVTGVGFNAFRFAQKEYGFFDPGSFGGNAGGGSDSSFLLVLATTGVLGFAIFLFAYFYPVIGGGWKTVGALPLVAALAGLFVHSQFVNSVFFPPILFLLFSTLAVTNFLFDK</sequence>
<feature type="transmembrane region" description="Helical" evidence="5">
    <location>
        <begin position="169"/>
        <end position="185"/>
    </location>
</feature>
<dbReference type="GO" id="GO:0016020">
    <property type="term" value="C:membrane"/>
    <property type="evidence" value="ECO:0007669"/>
    <property type="project" value="UniProtKB-SubCell"/>
</dbReference>
<feature type="transmembrane region" description="Helical" evidence="5">
    <location>
        <begin position="373"/>
        <end position="393"/>
    </location>
</feature>